<gene>
    <name evidence="1" type="ordered locus">Halhy_2287</name>
</gene>
<dbReference type="RefSeq" id="WP_013764716.1">
    <property type="nucleotide sequence ID" value="NC_015510.1"/>
</dbReference>
<evidence type="ECO:0000313" key="1">
    <source>
        <dbReference type="EMBL" id="AEE50166.1"/>
    </source>
</evidence>
<dbReference type="STRING" id="760192.Halhy_2287"/>
<dbReference type="eggNOG" id="ENOG502ZFF6">
    <property type="taxonomic scope" value="Bacteria"/>
</dbReference>
<name>F4KU69_HALH1</name>
<organism evidence="1 2">
    <name type="scientific">Haliscomenobacter hydrossis (strain ATCC 27775 / DSM 1100 / LMG 10767 / O)</name>
    <dbReference type="NCBI Taxonomy" id="760192"/>
    <lineage>
        <taxon>Bacteria</taxon>
        <taxon>Pseudomonadati</taxon>
        <taxon>Bacteroidota</taxon>
        <taxon>Saprospiria</taxon>
        <taxon>Saprospirales</taxon>
        <taxon>Haliscomenobacteraceae</taxon>
        <taxon>Haliscomenobacter</taxon>
    </lineage>
</organism>
<dbReference type="HOGENOM" id="CLU_1169364_0_0_10"/>
<reference evidence="1 2" key="1">
    <citation type="journal article" date="2011" name="Stand. Genomic Sci.">
        <title>Complete genome sequence of Haliscomenobacter hydrossis type strain (O).</title>
        <authorList>
            <consortium name="US DOE Joint Genome Institute (JGI-PGF)"/>
            <person name="Daligault H."/>
            <person name="Lapidus A."/>
            <person name="Zeytun A."/>
            <person name="Nolan M."/>
            <person name="Lucas S."/>
            <person name="Del Rio T.G."/>
            <person name="Tice H."/>
            <person name="Cheng J.F."/>
            <person name="Tapia R."/>
            <person name="Han C."/>
            <person name="Goodwin L."/>
            <person name="Pitluck S."/>
            <person name="Liolios K."/>
            <person name="Pagani I."/>
            <person name="Ivanova N."/>
            <person name="Huntemann M."/>
            <person name="Mavromatis K."/>
            <person name="Mikhailova N."/>
            <person name="Pati A."/>
            <person name="Chen A."/>
            <person name="Palaniappan K."/>
            <person name="Land M."/>
            <person name="Hauser L."/>
            <person name="Brambilla E.M."/>
            <person name="Rohde M."/>
            <person name="Verbarg S."/>
            <person name="Goker M."/>
            <person name="Bristow J."/>
            <person name="Eisen J.A."/>
            <person name="Markowitz V."/>
            <person name="Hugenholtz P."/>
            <person name="Kyrpides N.C."/>
            <person name="Klenk H.P."/>
            <person name="Woyke T."/>
        </authorList>
    </citation>
    <scope>NUCLEOTIDE SEQUENCE [LARGE SCALE GENOMIC DNA]</scope>
    <source>
        <strain evidence="2">ATCC 27775 / DSM 1100 / LMG 10767 / O</strain>
    </source>
</reference>
<sequence>MKIVFYLIVLTNALFNCQPASSDQHSNLTKVKDTLSLKNRWTPQDVKTKLLNDPTLQPRIKEYIVDSTVLVLTQYFLENLERFKKVKAIGDINGDKLIDSIQLMPELIYSLENGYEEGISIVFSDPEIPRIKVNSMCVNFDFLFPVGDIDEDGWLELGQYYTSCASRYKVLILLKCNKKNRWNEVEHCSYDTYFPEPHFSTRIRKVGKNQYELTEIVDDNISYFGSAKKTIRYTISK</sequence>
<evidence type="ECO:0000313" key="2">
    <source>
        <dbReference type="Proteomes" id="UP000008461"/>
    </source>
</evidence>
<accession>F4KU69</accession>
<dbReference type="Proteomes" id="UP000008461">
    <property type="component" value="Chromosome"/>
</dbReference>
<dbReference type="EMBL" id="CP002691">
    <property type="protein sequence ID" value="AEE50166.1"/>
    <property type="molecule type" value="Genomic_DNA"/>
</dbReference>
<reference key="2">
    <citation type="submission" date="2011-04" db="EMBL/GenBank/DDBJ databases">
        <title>Complete sequence of chromosome of Haliscomenobacter hydrossis DSM 1100.</title>
        <authorList>
            <consortium name="US DOE Joint Genome Institute (JGI-PGF)"/>
            <person name="Lucas S."/>
            <person name="Han J."/>
            <person name="Lapidus A."/>
            <person name="Bruce D."/>
            <person name="Goodwin L."/>
            <person name="Pitluck S."/>
            <person name="Peters L."/>
            <person name="Kyrpides N."/>
            <person name="Mavromatis K."/>
            <person name="Ivanova N."/>
            <person name="Ovchinnikova G."/>
            <person name="Pagani I."/>
            <person name="Daligault H."/>
            <person name="Detter J.C."/>
            <person name="Han C."/>
            <person name="Land M."/>
            <person name="Hauser L."/>
            <person name="Markowitz V."/>
            <person name="Cheng J.-F."/>
            <person name="Hugenholtz P."/>
            <person name="Woyke T."/>
            <person name="Wu D."/>
            <person name="Verbarg S."/>
            <person name="Frueling A."/>
            <person name="Brambilla E."/>
            <person name="Klenk H.-P."/>
            <person name="Eisen J.A."/>
        </authorList>
    </citation>
    <scope>NUCLEOTIDE SEQUENCE</scope>
    <source>
        <strain>DSM 1100</strain>
    </source>
</reference>
<dbReference type="OrthoDB" id="1335944at2"/>
<protein>
    <submittedName>
        <fullName evidence="1">Uncharacterized protein</fullName>
    </submittedName>
</protein>
<dbReference type="AlphaFoldDB" id="F4KU69"/>
<proteinExistence type="predicted"/>
<keyword evidence="2" id="KW-1185">Reference proteome</keyword>
<dbReference type="KEGG" id="hhy:Halhy_2287"/>